<dbReference type="Pfam" id="PF00480">
    <property type="entry name" value="ROK"/>
    <property type="match status" value="1"/>
</dbReference>
<evidence type="ECO:0000256" key="1">
    <source>
        <dbReference type="ARBA" id="ARBA00023277"/>
    </source>
</evidence>
<organism evidence="2 3">
    <name type="scientific">Phytobacter diazotrophicus</name>
    <dbReference type="NCBI Taxonomy" id="395631"/>
    <lineage>
        <taxon>Bacteria</taxon>
        <taxon>Pseudomonadati</taxon>
        <taxon>Pseudomonadota</taxon>
        <taxon>Gammaproteobacteria</taxon>
        <taxon>Enterobacterales</taxon>
        <taxon>Enterobacteriaceae</taxon>
        <taxon>Phytobacter</taxon>
    </lineage>
</organism>
<dbReference type="RefSeq" id="WP_125124119.1">
    <property type="nucleotide sequence ID" value="NZ_AP025334.1"/>
</dbReference>
<protein>
    <submittedName>
        <fullName evidence="2">Fructokinase</fullName>
    </submittedName>
</protein>
<evidence type="ECO:0000313" key="2">
    <source>
        <dbReference type="EMBL" id="BDD49929.1"/>
    </source>
</evidence>
<accession>A0ABM7VS78</accession>
<dbReference type="Proteomes" id="UP001320460">
    <property type="component" value="Chromosome"/>
</dbReference>
<dbReference type="PROSITE" id="PS01125">
    <property type="entry name" value="ROK"/>
    <property type="match status" value="1"/>
</dbReference>
<dbReference type="InterPro" id="IPR049874">
    <property type="entry name" value="ROK_cs"/>
</dbReference>
<dbReference type="InterPro" id="IPR000600">
    <property type="entry name" value="ROK"/>
</dbReference>
<dbReference type="PANTHER" id="PTHR18964">
    <property type="entry name" value="ROK (REPRESSOR, ORF, KINASE) FAMILY"/>
    <property type="match status" value="1"/>
</dbReference>
<name>A0ABM7VS78_9ENTR</name>
<dbReference type="SUPFAM" id="SSF53067">
    <property type="entry name" value="Actin-like ATPase domain"/>
    <property type="match status" value="1"/>
</dbReference>
<dbReference type="PANTHER" id="PTHR18964:SF174">
    <property type="entry name" value="D-ALLOSE KINASE-RELATED"/>
    <property type="match status" value="1"/>
</dbReference>
<gene>
    <name evidence="2" type="ORF">PDTA9734_14160</name>
</gene>
<keyword evidence="1" id="KW-0119">Carbohydrate metabolism</keyword>
<reference evidence="2 3" key="1">
    <citation type="submission" date="2021-12" db="EMBL/GenBank/DDBJ databases">
        <title>Complete genome sequence of Phytobacter diazotrophicus TA9734.</title>
        <authorList>
            <person name="Kubota H."/>
            <person name="Nakayama Y."/>
            <person name="Ariyoshi T."/>
        </authorList>
    </citation>
    <scope>NUCLEOTIDE SEQUENCE [LARGE SCALE GENOMIC DNA]</scope>
    <source>
        <strain evidence="2 3">TA9734</strain>
    </source>
</reference>
<evidence type="ECO:0000313" key="3">
    <source>
        <dbReference type="Proteomes" id="UP001320460"/>
    </source>
</evidence>
<dbReference type="Gene3D" id="3.30.420.40">
    <property type="match status" value="2"/>
</dbReference>
<proteinExistence type="predicted"/>
<sequence length="312" mass="33513">MLHLGLDIGGTKMEAVLLDQNGTVRFRERRPTYKADYAGFLHHLVGMVEYIKTEQKQEFTIGIGLPGAIDPETDLIKNCNCLVLNGENLAKDLACRLEQPVFLANDADCFTLSEAIDGAGKGYGTVFGVIIGTGCGGGVVVNGQLLSGPNAIAGEWGHNPLPGWTAEKDGPIQHCYCLHENCIESYISGTGFSRRFNEKQESQLSTESIIAAAEAGDPLAFAHYQHFIDAFARSIAGVINTLDPHVIVIGGGLSNVASIYRDLPPAIKRYIFSSSCHTAIVKARFGDASGVRGAAWLPTLHSHQTDTARRTA</sequence>
<dbReference type="InterPro" id="IPR043129">
    <property type="entry name" value="ATPase_NBD"/>
</dbReference>
<dbReference type="EMBL" id="AP025334">
    <property type="protein sequence ID" value="BDD49929.1"/>
    <property type="molecule type" value="Genomic_DNA"/>
</dbReference>
<keyword evidence="3" id="KW-1185">Reference proteome</keyword>